<dbReference type="PANTHER" id="PTHR34818">
    <property type="entry name" value="PROTEIN BLI-3"/>
    <property type="match status" value="1"/>
</dbReference>
<dbReference type="SUPFAM" id="SSF50475">
    <property type="entry name" value="FMN-binding split barrel"/>
    <property type="match status" value="1"/>
</dbReference>
<proteinExistence type="predicted"/>
<feature type="domain" description="General stress protein FMN-binding split barrel" evidence="1">
    <location>
        <begin position="11"/>
        <end position="155"/>
    </location>
</feature>
<evidence type="ECO:0000313" key="2">
    <source>
        <dbReference type="EMBL" id="SCF18473.1"/>
    </source>
</evidence>
<evidence type="ECO:0000259" key="1">
    <source>
        <dbReference type="Pfam" id="PF16242"/>
    </source>
</evidence>
<protein>
    <submittedName>
        <fullName evidence="2">General stress protein 26</fullName>
    </submittedName>
</protein>
<gene>
    <name evidence="2" type="ORF">GA0070618_3833</name>
</gene>
<dbReference type="InParanoid" id="A0A1C4YCM1"/>
<dbReference type="InterPro" id="IPR052917">
    <property type="entry name" value="Stress-Dev_Protein"/>
</dbReference>
<reference evidence="3" key="1">
    <citation type="submission" date="2016-06" db="EMBL/GenBank/DDBJ databases">
        <authorList>
            <person name="Varghese N."/>
            <person name="Submissions Spin"/>
        </authorList>
    </citation>
    <scope>NUCLEOTIDE SEQUENCE [LARGE SCALE GENOMIC DNA]</scope>
    <source>
        <strain evidence="3">DSM 43816</strain>
    </source>
</reference>
<dbReference type="RefSeq" id="WP_088982846.1">
    <property type="nucleotide sequence ID" value="NZ_LT607413.1"/>
</dbReference>
<dbReference type="InterPro" id="IPR038725">
    <property type="entry name" value="YdaG_split_barrel_FMN-bd"/>
</dbReference>
<dbReference type="OrthoDB" id="1432662at2"/>
<dbReference type="AlphaFoldDB" id="A0A1C4YCM1"/>
<dbReference type="Proteomes" id="UP000198253">
    <property type="component" value="Chromosome I"/>
</dbReference>
<organism evidence="2 3">
    <name type="scientific">Micromonospora echinospora</name>
    <name type="common">Micromonospora purpurea</name>
    <dbReference type="NCBI Taxonomy" id="1877"/>
    <lineage>
        <taxon>Bacteria</taxon>
        <taxon>Bacillati</taxon>
        <taxon>Actinomycetota</taxon>
        <taxon>Actinomycetes</taxon>
        <taxon>Micromonosporales</taxon>
        <taxon>Micromonosporaceae</taxon>
        <taxon>Micromonospora</taxon>
    </lineage>
</organism>
<name>A0A1C4YCM1_MICEC</name>
<dbReference type="PANTHER" id="PTHR34818:SF1">
    <property type="entry name" value="PROTEIN BLI-3"/>
    <property type="match status" value="1"/>
</dbReference>
<evidence type="ECO:0000313" key="3">
    <source>
        <dbReference type="Proteomes" id="UP000198253"/>
    </source>
</evidence>
<dbReference type="EMBL" id="LT607413">
    <property type="protein sequence ID" value="SCF18473.1"/>
    <property type="molecule type" value="Genomic_DNA"/>
</dbReference>
<dbReference type="Gene3D" id="2.30.110.10">
    <property type="entry name" value="Electron Transport, Fmn-binding Protein, Chain A"/>
    <property type="match status" value="1"/>
</dbReference>
<keyword evidence="3" id="KW-1185">Reference proteome</keyword>
<dbReference type="InterPro" id="IPR012349">
    <property type="entry name" value="Split_barrel_FMN-bd"/>
</dbReference>
<sequence>MSPEPTTDAEARHRVTELIRAARVCMLTTIAVDGRQVSRPMVLQEVEFDGDLWFFARADSAKIRQIRVNPEVNAAFGDQRRHTWISVSGTAREENGRADVERLWHPALRVWFPDGPDTPGLTLIRLHASSAHYWDSPGSTVVNLLGAARAVVTGRPPRPGENRAVDY</sequence>
<accession>A0A1C4YCM1</accession>
<dbReference type="Pfam" id="PF16242">
    <property type="entry name" value="Pyrid_ox_like"/>
    <property type="match status" value="1"/>
</dbReference>